<evidence type="ECO:0000313" key="4">
    <source>
        <dbReference type="Proteomes" id="UP000198346"/>
    </source>
</evidence>
<accession>A0A239PK20</accession>
<feature type="signal peptide" evidence="1">
    <location>
        <begin position="1"/>
        <end position="27"/>
    </location>
</feature>
<evidence type="ECO:0000256" key="1">
    <source>
        <dbReference type="SAM" id="SignalP"/>
    </source>
</evidence>
<organism evidence="3 4">
    <name type="scientific">Amphiplicatus metriothermophilus</name>
    <dbReference type="NCBI Taxonomy" id="1519374"/>
    <lineage>
        <taxon>Bacteria</taxon>
        <taxon>Pseudomonadati</taxon>
        <taxon>Pseudomonadota</taxon>
        <taxon>Alphaproteobacteria</taxon>
        <taxon>Parvularculales</taxon>
        <taxon>Parvularculaceae</taxon>
        <taxon>Amphiplicatus</taxon>
    </lineage>
</organism>
<keyword evidence="1" id="KW-0732">Signal</keyword>
<feature type="chain" id="PRO_5013258199" evidence="1">
    <location>
        <begin position="28"/>
        <end position="146"/>
    </location>
</feature>
<dbReference type="Proteomes" id="UP000198346">
    <property type="component" value="Unassembled WGS sequence"/>
</dbReference>
<proteinExistence type="predicted"/>
<reference evidence="3 4" key="1">
    <citation type="submission" date="2017-07" db="EMBL/GenBank/DDBJ databases">
        <authorList>
            <person name="Sun Z.S."/>
            <person name="Albrecht U."/>
            <person name="Echele G."/>
            <person name="Lee C.C."/>
        </authorList>
    </citation>
    <scope>NUCLEOTIDE SEQUENCE [LARGE SCALE GENOMIC DNA]</scope>
    <source>
        <strain evidence="3 4">CGMCC 1.12710</strain>
    </source>
</reference>
<dbReference type="RefSeq" id="WP_089410976.1">
    <property type="nucleotide sequence ID" value="NZ_FZQA01000001.1"/>
</dbReference>
<sequence>MLSFARRVFLAFGLAAAAVLAAGAARAEGSPVHQLRIYEIFEENKQAFHERFRDHAARIMKRHGFDIVAMWEAKGEDGTEFVYLLAWPDEETMRARWTAFMADAEWAAIKRETGAVYGRLVGAIEDRVLRLTDYSPVPAETLEGAR</sequence>
<dbReference type="PROSITE" id="PS51318">
    <property type="entry name" value="TAT"/>
    <property type="match status" value="1"/>
</dbReference>
<dbReference type="InterPro" id="IPR011008">
    <property type="entry name" value="Dimeric_a/b-barrel"/>
</dbReference>
<name>A0A239PK20_9PROT</name>
<dbReference type="Pfam" id="PF07978">
    <property type="entry name" value="NIPSNAP"/>
    <property type="match status" value="1"/>
</dbReference>
<keyword evidence="4" id="KW-1185">Reference proteome</keyword>
<dbReference type="InterPro" id="IPR006311">
    <property type="entry name" value="TAT_signal"/>
</dbReference>
<gene>
    <name evidence="3" type="ORF">SAMN06297382_0483</name>
</gene>
<dbReference type="SUPFAM" id="SSF54909">
    <property type="entry name" value="Dimeric alpha+beta barrel"/>
    <property type="match status" value="1"/>
</dbReference>
<protein>
    <submittedName>
        <fullName evidence="3">NIPSNAP protein</fullName>
    </submittedName>
</protein>
<dbReference type="OrthoDB" id="9812037at2"/>
<evidence type="ECO:0000259" key="2">
    <source>
        <dbReference type="Pfam" id="PF07978"/>
    </source>
</evidence>
<feature type="domain" description="NIPSNAP" evidence="2">
    <location>
        <begin position="34"/>
        <end position="136"/>
    </location>
</feature>
<dbReference type="AlphaFoldDB" id="A0A239PK20"/>
<dbReference type="Gene3D" id="3.30.70.100">
    <property type="match status" value="1"/>
</dbReference>
<evidence type="ECO:0000313" key="3">
    <source>
        <dbReference type="EMBL" id="SNT67987.1"/>
    </source>
</evidence>
<dbReference type="InterPro" id="IPR012577">
    <property type="entry name" value="NIPSNAP"/>
</dbReference>
<dbReference type="EMBL" id="FZQA01000001">
    <property type="protein sequence ID" value="SNT67987.1"/>
    <property type="molecule type" value="Genomic_DNA"/>
</dbReference>